<evidence type="ECO:0000313" key="3">
    <source>
        <dbReference type="Proteomes" id="UP000049979"/>
    </source>
</evidence>
<dbReference type="RefSeq" id="WP_022044811.1">
    <property type="nucleotide sequence ID" value="NZ_CP173697.1"/>
</dbReference>
<reference evidence="3" key="1">
    <citation type="submission" date="2015-05" db="EMBL/GenBank/DDBJ databases">
        <authorList>
            <consortium name="Pathogen Informatics"/>
        </authorList>
    </citation>
    <scope>NUCLEOTIDE SEQUENCE [LARGE SCALE GENOMIC DNA]</scope>
    <source>
        <strain evidence="3">M72</strain>
    </source>
</reference>
<accession>A0A0M6WQL1</accession>
<dbReference type="Proteomes" id="UP000049979">
    <property type="component" value="Unassembled WGS sequence"/>
</dbReference>
<keyword evidence="3" id="KW-1185">Reference proteome</keyword>
<dbReference type="OrthoDB" id="9795825at2"/>
<gene>
    <name evidence="2" type="ORF">M72_30771</name>
</gene>
<dbReference type="EMBL" id="CVRR01000030">
    <property type="protein sequence ID" value="CRL39894.1"/>
    <property type="molecule type" value="Genomic_DNA"/>
</dbReference>
<name>A0A0M6WQL1_9FIRM</name>
<evidence type="ECO:0000313" key="2">
    <source>
        <dbReference type="EMBL" id="CRL39894.1"/>
    </source>
</evidence>
<evidence type="ECO:0000256" key="1">
    <source>
        <dbReference type="SAM" id="Phobius"/>
    </source>
</evidence>
<feature type="transmembrane region" description="Helical" evidence="1">
    <location>
        <begin position="6"/>
        <end position="24"/>
    </location>
</feature>
<protein>
    <submittedName>
        <fullName evidence="2">Uncharacterized protein</fullName>
    </submittedName>
</protein>
<keyword evidence="1" id="KW-1133">Transmembrane helix</keyword>
<keyword evidence="1" id="KW-0472">Membrane</keyword>
<sequence>MKKVGITVVAAVCVVLLCVGFYFMKNSDGSQASKENLTVVQRINEKNLTDDYPKTPRAVIKLYNQIITSYYSGNYTDDEFDKLIDQARMLFDQDLADNNSKDDYKKSVETSIADYKNRSFKIRQTNVCDSDDVKYLTDDSNGDKLAYVTASYFTEENKKFDKTYQMYVLRKDDNGDWKIRTFYKIKGNSTEEE</sequence>
<dbReference type="AlphaFoldDB" id="A0A0M6WQL1"/>
<dbReference type="Pfam" id="PF20462">
    <property type="entry name" value="DUF6715"/>
    <property type="match status" value="1"/>
</dbReference>
<organism evidence="2 3">
    <name type="scientific">Roseburia faecis</name>
    <dbReference type="NCBI Taxonomy" id="301302"/>
    <lineage>
        <taxon>Bacteria</taxon>
        <taxon>Bacillati</taxon>
        <taxon>Bacillota</taxon>
        <taxon>Clostridia</taxon>
        <taxon>Lachnospirales</taxon>
        <taxon>Lachnospiraceae</taxon>
        <taxon>Roseburia</taxon>
    </lineage>
</organism>
<dbReference type="GeneID" id="99748816"/>
<dbReference type="InterPro" id="IPR046563">
    <property type="entry name" value="DUF6715"/>
</dbReference>
<proteinExistence type="predicted"/>
<dbReference type="STRING" id="301302.ERS852420_02139"/>
<keyword evidence="1" id="KW-0812">Transmembrane</keyword>